<evidence type="ECO:0000256" key="5">
    <source>
        <dbReference type="SAM" id="MobiDB-lite"/>
    </source>
</evidence>
<dbReference type="PANTHER" id="PTHR31719">
    <property type="entry name" value="NAC TRANSCRIPTION FACTOR 56"/>
    <property type="match status" value="1"/>
</dbReference>
<protein>
    <recommendedName>
        <fullName evidence="6">NAC domain-containing protein</fullName>
    </recommendedName>
</protein>
<sequence length="308" mass="35302">METERGLAKGGGGAGDFTHPMDSKRRRYLQAKAKSEPIIQGEEEADKRDKAKAKREKRNMMMSSDMIPPGYRFRPTDEQLINHYLLRKAIGLPLPWSILEKDLYGEKANPWDIFSDVNDSAWEIVKDVNRVIYVFTKLSKVNAEKTRIARKAGCGTWEGQTTRKIFNTSKKLIGFMKMFSFKVTKEGGSKDRDDHWIMHEYSLAGVCLQYELKYKDYVICKITRICKANQQFDQQQPIISSSINGSHDETDSANSKRSSAAQEEEDSRGEKKQKTTTTEEEHFAYCQNLVNFNGLTQDDYDVLHTLGL</sequence>
<gene>
    <name evidence="7" type="ORF">DH2020_007057</name>
</gene>
<keyword evidence="4" id="KW-0539">Nucleus</keyword>
<evidence type="ECO:0000256" key="4">
    <source>
        <dbReference type="ARBA" id="ARBA00023242"/>
    </source>
</evidence>
<dbReference type="Proteomes" id="UP001318860">
    <property type="component" value="Unassembled WGS sequence"/>
</dbReference>
<evidence type="ECO:0000256" key="1">
    <source>
        <dbReference type="ARBA" id="ARBA00023015"/>
    </source>
</evidence>
<feature type="domain" description="NAC" evidence="6">
    <location>
        <begin position="67"/>
        <end position="225"/>
    </location>
</feature>
<evidence type="ECO:0000313" key="8">
    <source>
        <dbReference type="Proteomes" id="UP001318860"/>
    </source>
</evidence>
<feature type="compositionally biased region" description="Basic and acidic residues" evidence="5">
    <location>
        <begin position="268"/>
        <end position="277"/>
    </location>
</feature>
<dbReference type="EMBL" id="JABTTQ020003506">
    <property type="protein sequence ID" value="KAK6114788.1"/>
    <property type="molecule type" value="Genomic_DNA"/>
</dbReference>
<dbReference type="InterPro" id="IPR003441">
    <property type="entry name" value="NAC-dom"/>
</dbReference>
<keyword evidence="8" id="KW-1185">Reference proteome</keyword>
<dbReference type="InterPro" id="IPR036093">
    <property type="entry name" value="NAC_dom_sf"/>
</dbReference>
<dbReference type="Gene3D" id="2.170.150.80">
    <property type="entry name" value="NAC domain"/>
    <property type="match status" value="1"/>
</dbReference>
<evidence type="ECO:0000256" key="3">
    <source>
        <dbReference type="ARBA" id="ARBA00023163"/>
    </source>
</evidence>
<evidence type="ECO:0000256" key="2">
    <source>
        <dbReference type="ARBA" id="ARBA00023125"/>
    </source>
</evidence>
<dbReference type="Pfam" id="PF02365">
    <property type="entry name" value="NAM"/>
    <property type="match status" value="1"/>
</dbReference>
<accession>A0ABR0TWU9</accession>
<organism evidence="7 8">
    <name type="scientific">Rehmannia glutinosa</name>
    <name type="common">Chinese foxglove</name>
    <dbReference type="NCBI Taxonomy" id="99300"/>
    <lineage>
        <taxon>Eukaryota</taxon>
        <taxon>Viridiplantae</taxon>
        <taxon>Streptophyta</taxon>
        <taxon>Embryophyta</taxon>
        <taxon>Tracheophyta</taxon>
        <taxon>Spermatophyta</taxon>
        <taxon>Magnoliopsida</taxon>
        <taxon>eudicotyledons</taxon>
        <taxon>Gunneridae</taxon>
        <taxon>Pentapetalae</taxon>
        <taxon>asterids</taxon>
        <taxon>lamiids</taxon>
        <taxon>Lamiales</taxon>
        <taxon>Orobanchaceae</taxon>
        <taxon>Rehmannieae</taxon>
        <taxon>Rehmannia</taxon>
    </lineage>
</organism>
<feature type="region of interest" description="Disordered" evidence="5">
    <location>
        <begin position="240"/>
        <end position="277"/>
    </location>
</feature>
<dbReference type="SUPFAM" id="SSF101941">
    <property type="entry name" value="NAC domain"/>
    <property type="match status" value="1"/>
</dbReference>
<evidence type="ECO:0000313" key="7">
    <source>
        <dbReference type="EMBL" id="KAK6114788.1"/>
    </source>
</evidence>
<keyword evidence="1" id="KW-0805">Transcription regulation</keyword>
<keyword evidence="2" id="KW-0238">DNA-binding</keyword>
<feature type="compositionally biased region" description="Polar residues" evidence="5">
    <location>
        <begin position="252"/>
        <end position="261"/>
    </location>
</feature>
<name>A0ABR0TWU9_REHGL</name>
<dbReference type="PANTHER" id="PTHR31719:SF164">
    <property type="entry name" value="NAC DOMAIN-CONTAINING PROTEIN"/>
    <property type="match status" value="1"/>
</dbReference>
<dbReference type="PROSITE" id="PS51005">
    <property type="entry name" value="NAC"/>
    <property type="match status" value="1"/>
</dbReference>
<keyword evidence="3" id="KW-0804">Transcription</keyword>
<reference evidence="7 8" key="1">
    <citation type="journal article" date="2021" name="Comput. Struct. Biotechnol. J.">
        <title>De novo genome assembly of the potent medicinal plant Rehmannia glutinosa using nanopore technology.</title>
        <authorList>
            <person name="Ma L."/>
            <person name="Dong C."/>
            <person name="Song C."/>
            <person name="Wang X."/>
            <person name="Zheng X."/>
            <person name="Niu Y."/>
            <person name="Chen S."/>
            <person name="Feng W."/>
        </authorList>
    </citation>
    <scope>NUCLEOTIDE SEQUENCE [LARGE SCALE GENOMIC DNA]</scope>
    <source>
        <strain evidence="7">DH-2019</strain>
    </source>
</reference>
<evidence type="ECO:0000259" key="6">
    <source>
        <dbReference type="PROSITE" id="PS51005"/>
    </source>
</evidence>
<proteinExistence type="predicted"/>
<comment type="caution">
    <text evidence="7">The sequence shown here is derived from an EMBL/GenBank/DDBJ whole genome shotgun (WGS) entry which is preliminary data.</text>
</comment>
<feature type="region of interest" description="Disordered" evidence="5">
    <location>
        <begin position="1"/>
        <end position="57"/>
    </location>
</feature>